<dbReference type="InterPro" id="IPR004792">
    <property type="entry name" value="BaiN-like"/>
</dbReference>
<sequence>MDPSKKWSDLSSRDLHEITEELTDARFKIFGKGEFKEEFVTCGGVSRKEVNFKTMESKIVPGIYFAGEVLDVDGVTGGFNFQSAWTTSYIAARGILDSV</sequence>
<protein>
    <recommendedName>
        <fullName evidence="1">RsdA/BaiN/AoA(So)-like Rossmann fold-like domain-containing protein</fullName>
    </recommendedName>
</protein>
<accession>M6FSA5</accession>
<gene>
    <name evidence="2" type="ORF">LEP1GSC038_4643</name>
</gene>
<organism evidence="2 3">
    <name type="scientific">Leptospira weilii str. 2006001855</name>
    <dbReference type="NCBI Taxonomy" id="996804"/>
    <lineage>
        <taxon>Bacteria</taxon>
        <taxon>Pseudomonadati</taxon>
        <taxon>Spirochaetota</taxon>
        <taxon>Spirochaetia</taxon>
        <taxon>Leptospirales</taxon>
        <taxon>Leptospiraceae</taxon>
        <taxon>Leptospira</taxon>
    </lineage>
</organism>
<dbReference type="AlphaFoldDB" id="M6FSA5"/>
<dbReference type="Gene3D" id="3.50.50.60">
    <property type="entry name" value="FAD/NAD(P)-binding domain"/>
    <property type="match status" value="1"/>
</dbReference>
<evidence type="ECO:0000259" key="1">
    <source>
        <dbReference type="Pfam" id="PF03486"/>
    </source>
</evidence>
<name>M6FSA5_9LEPT</name>
<evidence type="ECO:0000313" key="3">
    <source>
        <dbReference type="Proteomes" id="UP000012101"/>
    </source>
</evidence>
<reference evidence="2 3" key="1">
    <citation type="submission" date="2013-01" db="EMBL/GenBank/DDBJ databases">
        <authorList>
            <person name="Harkins D.M."/>
            <person name="Durkin A.S."/>
            <person name="Brinkac L.M."/>
            <person name="Haft D.H."/>
            <person name="Selengut J.D."/>
            <person name="Sanka R."/>
            <person name="DePew J."/>
            <person name="Purushe J."/>
            <person name="Hospenthal D.R."/>
            <person name="Murray C.K."/>
            <person name="Pimentel G."/>
            <person name="Wasfy M."/>
            <person name="Vinetz J.M."/>
            <person name="Sutton G.G."/>
            <person name="Nierman W.C."/>
            <person name="Fouts D.E."/>
        </authorList>
    </citation>
    <scope>NUCLEOTIDE SEQUENCE [LARGE SCALE GENOMIC DNA]</scope>
    <source>
        <strain evidence="2 3">2006001855</strain>
    </source>
</reference>
<proteinExistence type="predicted"/>
<comment type="caution">
    <text evidence="2">The sequence shown here is derived from an EMBL/GenBank/DDBJ whole genome shotgun (WGS) entry which is preliminary data.</text>
</comment>
<evidence type="ECO:0000313" key="2">
    <source>
        <dbReference type="EMBL" id="EMM72969.1"/>
    </source>
</evidence>
<dbReference type="SUPFAM" id="SSF51905">
    <property type="entry name" value="FAD/NAD(P)-binding domain"/>
    <property type="match status" value="1"/>
</dbReference>
<dbReference type="InterPro" id="IPR057661">
    <property type="entry name" value="RsdA/BaiN/AoA(So)_Rossmann"/>
</dbReference>
<dbReference type="PANTHER" id="PTHR42887">
    <property type="entry name" value="OS12G0638800 PROTEIN"/>
    <property type="match status" value="1"/>
</dbReference>
<dbReference type="InterPro" id="IPR036188">
    <property type="entry name" value="FAD/NAD-bd_sf"/>
</dbReference>
<dbReference type="Pfam" id="PF03486">
    <property type="entry name" value="HI0933_like"/>
    <property type="match status" value="1"/>
</dbReference>
<feature type="domain" description="RsdA/BaiN/AoA(So)-like Rossmann fold-like" evidence="1">
    <location>
        <begin position="6"/>
        <end position="93"/>
    </location>
</feature>
<dbReference type="EMBL" id="AFJM02000035">
    <property type="protein sequence ID" value="EMM72969.1"/>
    <property type="molecule type" value="Genomic_DNA"/>
</dbReference>
<dbReference type="PANTHER" id="PTHR42887:SF2">
    <property type="entry name" value="OS12G0638800 PROTEIN"/>
    <property type="match status" value="1"/>
</dbReference>
<dbReference type="Proteomes" id="UP000012101">
    <property type="component" value="Unassembled WGS sequence"/>
</dbReference>
<dbReference type="SUPFAM" id="SSF160996">
    <property type="entry name" value="HI0933 insert domain-like"/>
    <property type="match status" value="1"/>
</dbReference>